<organism evidence="4 5">
    <name type="scientific">Erythrobacter fulvus</name>
    <dbReference type="NCBI Taxonomy" id="2987523"/>
    <lineage>
        <taxon>Bacteria</taxon>
        <taxon>Pseudomonadati</taxon>
        <taxon>Pseudomonadota</taxon>
        <taxon>Alphaproteobacteria</taxon>
        <taxon>Sphingomonadales</taxon>
        <taxon>Erythrobacteraceae</taxon>
        <taxon>Erythrobacter/Porphyrobacter group</taxon>
        <taxon>Erythrobacter</taxon>
    </lineage>
</organism>
<dbReference type="PROSITE" id="PS51762">
    <property type="entry name" value="GH16_2"/>
    <property type="match status" value="1"/>
</dbReference>
<dbReference type="RefSeq" id="WP_273678419.1">
    <property type="nucleotide sequence ID" value="NZ_JAQQXQ010000008.1"/>
</dbReference>
<dbReference type="GO" id="GO:0016787">
    <property type="term" value="F:hydrolase activity"/>
    <property type="evidence" value="ECO:0007669"/>
    <property type="project" value="UniProtKB-KW"/>
</dbReference>
<comment type="caution">
    <text evidence="4">The sequence shown here is derived from an EMBL/GenBank/DDBJ whole genome shotgun (WGS) entry which is preliminary data.</text>
</comment>
<dbReference type="CDD" id="cd08023">
    <property type="entry name" value="GH16_laminarinase_like"/>
    <property type="match status" value="1"/>
</dbReference>
<dbReference type="InterPro" id="IPR013320">
    <property type="entry name" value="ConA-like_dom_sf"/>
</dbReference>
<feature type="signal peptide" evidence="2">
    <location>
        <begin position="1"/>
        <end position="23"/>
    </location>
</feature>
<evidence type="ECO:0000313" key="5">
    <source>
        <dbReference type="Proteomes" id="UP001216558"/>
    </source>
</evidence>
<keyword evidence="5" id="KW-1185">Reference proteome</keyword>
<dbReference type="Gene3D" id="2.60.120.200">
    <property type="match status" value="1"/>
</dbReference>
<accession>A0ABT5JRA9</accession>
<comment type="similarity">
    <text evidence="1">Belongs to the glycosyl hydrolase 16 family.</text>
</comment>
<evidence type="ECO:0000313" key="4">
    <source>
        <dbReference type="EMBL" id="MDC8755208.1"/>
    </source>
</evidence>
<dbReference type="PROSITE" id="PS51257">
    <property type="entry name" value="PROKAR_LIPOPROTEIN"/>
    <property type="match status" value="1"/>
</dbReference>
<name>A0ABT5JRA9_9SPHN</name>
<keyword evidence="4" id="KW-0378">Hydrolase</keyword>
<dbReference type="InterPro" id="IPR050546">
    <property type="entry name" value="Glycosyl_Hydrlase_16"/>
</dbReference>
<dbReference type="SUPFAM" id="SSF49899">
    <property type="entry name" value="Concanavalin A-like lectins/glucanases"/>
    <property type="match status" value="1"/>
</dbReference>
<keyword evidence="2" id="KW-0732">Signal</keyword>
<feature type="domain" description="GH16" evidence="3">
    <location>
        <begin position="24"/>
        <end position="295"/>
    </location>
</feature>
<dbReference type="Proteomes" id="UP001216558">
    <property type="component" value="Unassembled WGS sequence"/>
</dbReference>
<dbReference type="PANTHER" id="PTHR10963:SF55">
    <property type="entry name" value="GLYCOSIDE HYDROLASE FAMILY 16 PROTEIN"/>
    <property type="match status" value="1"/>
</dbReference>
<evidence type="ECO:0000256" key="1">
    <source>
        <dbReference type="ARBA" id="ARBA00006865"/>
    </source>
</evidence>
<protein>
    <submittedName>
        <fullName evidence="4">Glycoside hydrolase family 16 protein</fullName>
    </submittedName>
</protein>
<gene>
    <name evidence="4" type="ORF">OIK40_11220</name>
</gene>
<evidence type="ECO:0000259" key="3">
    <source>
        <dbReference type="PROSITE" id="PS51762"/>
    </source>
</evidence>
<dbReference type="Pfam" id="PF00722">
    <property type="entry name" value="Glyco_hydro_16"/>
    <property type="match status" value="1"/>
</dbReference>
<dbReference type="PANTHER" id="PTHR10963">
    <property type="entry name" value="GLYCOSYL HYDROLASE-RELATED"/>
    <property type="match status" value="1"/>
</dbReference>
<evidence type="ECO:0000256" key="2">
    <source>
        <dbReference type="SAM" id="SignalP"/>
    </source>
</evidence>
<proteinExistence type="inferred from homology"/>
<dbReference type="InterPro" id="IPR000757">
    <property type="entry name" value="Beta-glucanase-like"/>
</dbReference>
<reference evidence="4 5" key="1">
    <citation type="submission" date="2022-10" db="EMBL/GenBank/DDBJ databases">
        <title>Erythrobacter sp. sf7 Genome sequencing.</title>
        <authorList>
            <person name="Park S."/>
        </authorList>
    </citation>
    <scope>NUCLEOTIDE SEQUENCE [LARGE SCALE GENOMIC DNA]</scope>
    <source>
        <strain evidence="5">sf7</strain>
    </source>
</reference>
<dbReference type="EMBL" id="JAQQXQ010000008">
    <property type="protein sequence ID" value="MDC8755208.1"/>
    <property type="molecule type" value="Genomic_DNA"/>
</dbReference>
<feature type="chain" id="PRO_5045564436" evidence="2">
    <location>
        <begin position="24"/>
        <end position="295"/>
    </location>
</feature>
<sequence>MIRSIRRPAIASLALLAASCGSADTQPATSGEESRKLVFADEFDGPALDRDKWNVVGMDFWVNNEQQAYLDSPDTIQFVRDIEGVDGGALVLRPVYRPGVDTREDRKADFISGRINSQGKAEFTYGRIEARIKMPDAPGVWPAFWMLGNGEWPGTGEIDIMEYVGERDWTGVALHGPDYSGETPIVNKFFFDPATDATDWHVYAVEWTRDAVLFEIDGRLTYRATRPMVEYYGPWRFDDDKHLILNFAIGGAYPFKTNGIESPYNGLPQSTVDAIKAGKVAMYVDWVRVYEAAES</sequence>